<sequence length="206" mass="22526">MSGTNLLDTTMENMATTTRPLVLGDEGFKYQLHPNPESLPLRQILLRAFDLGVRIIDTSPYYEPSEQLIGAALAHPSVSTRYSRADWGFDLFMAAGVNTLFYSSPLAVGLLRNGSIPVGRTGDWHPAPPGLGASAQQAALWIEGKDETRKETLAGVALRYAVAKTMQNCRDGSTATTITGASSSRISNRMWQQRNRFFNCSRASLD</sequence>
<evidence type="ECO:0000313" key="3">
    <source>
        <dbReference type="EMBL" id="CAK7231664.1"/>
    </source>
</evidence>
<gene>
    <name evidence="3" type="ORF">SBRCBS47491_008007</name>
</gene>
<dbReference type="InterPro" id="IPR023210">
    <property type="entry name" value="NADP_OxRdtase_dom"/>
</dbReference>
<evidence type="ECO:0000256" key="1">
    <source>
        <dbReference type="ARBA" id="ARBA00023002"/>
    </source>
</evidence>
<evidence type="ECO:0000259" key="2">
    <source>
        <dbReference type="Pfam" id="PF00248"/>
    </source>
</evidence>
<dbReference type="Proteomes" id="UP001642406">
    <property type="component" value="Unassembled WGS sequence"/>
</dbReference>
<dbReference type="InterPro" id="IPR036812">
    <property type="entry name" value="NAD(P)_OxRdtase_dom_sf"/>
</dbReference>
<keyword evidence="4" id="KW-1185">Reference proteome</keyword>
<feature type="domain" description="NADP-dependent oxidoreductase" evidence="2">
    <location>
        <begin position="42"/>
        <end position="75"/>
    </location>
</feature>
<reference evidence="3 4" key="1">
    <citation type="submission" date="2024-01" db="EMBL/GenBank/DDBJ databases">
        <authorList>
            <person name="Allen C."/>
            <person name="Tagirdzhanova G."/>
        </authorList>
    </citation>
    <scope>NUCLEOTIDE SEQUENCE [LARGE SCALE GENOMIC DNA]</scope>
</reference>
<keyword evidence="1" id="KW-0560">Oxidoreductase</keyword>
<dbReference type="PANTHER" id="PTHR42686">
    <property type="entry name" value="GH17980P-RELATED"/>
    <property type="match status" value="1"/>
</dbReference>
<dbReference type="SUPFAM" id="SSF51430">
    <property type="entry name" value="NAD(P)-linked oxidoreductase"/>
    <property type="match status" value="1"/>
</dbReference>
<dbReference type="Gene3D" id="3.20.20.100">
    <property type="entry name" value="NADP-dependent oxidoreductase domain"/>
    <property type="match status" value="1"/>
</dbReference>
<accession>A0ABP0CHV7</accession>
<organism evidence="3 4">
    <name type="scientific">Sporothrix bragantina</name>
    <dbReference type="NCBI Taxonomy" id="671064"/>
    <lineage>
        <taxon>Eukaryota</taxon>
        <taxon>Fungi</taxon>
        <taxon>Dikarya</taxon>
        <taxon>Ascomycota</taxon>
        <taxon>Pezizomycotina</taxon>
        <taxon>Sordariomycetes</taxon>
        <taxon>Sordariomycetidae</taxon>
        <taxon>Ophiostomatales</taxon>
        <taxon>Ophiostomataceae</taxon>
        <taxon>Sporothrix</taxon>
    </lineage>
</organism>
<protein>
    <recommendedName>
        <fullName evidence="2">NADP-dependent oxidoreductase domain-containing protein</fullName>
    </recommendedName>
</protein>
<evidence type="ECO:0000313" key="4">
    <source>
        <dbReference type="Proteomes" id="UP001642406"/>
    </source>
</evidence>
<dbReference type="EMBL" id="CAWUHC010000097">
    <property type="protein sequence ID" value="CAK7231664.1"/>
    <property type="molecule type" value="Genomic_DNA"/>
</dbReference>
<dbReference type="InterPro" id="IPR020471">
    <property type="entry name" value="AKR"/>
</dbReference>
<name>A0ABP0CHV7_9PEZI</name>
<comment type="caution">
    <text evidence="3">The sequence shown here is derived from an EMBL/GenBank/DDBJ whole genome shotgun (WGS) entry which is preliminary data.</text>
</comment>
<proteinExistence type="predicted"/>
<dbReference type="PANTHER" id="PTHR42686:SF1">
    <property type="entry name" value="GH17980P-RELATED"/>
    <property type="match status" value="1"/>
</dbReference>
<dbReference type="Pfam" id="PF00248">
    <property type="entry name" value="Aldo_ket_red"/>
    <property type="match status" value="1"/>
</dbReference>